<dbReference type="Proteomes" id="UP001165393">
    <property type="component" value="Unassembled WGS sequence"/>
</dbReference>
<protein>
    <submittedName>
        <fullName evidence="1">YbfA family protein</fullName>
    </submittedName>
</protein>
<organism evidence="1 2">
    <name type="scientific">Echinimonas agarilytica</name>
    <dbReference type="NCBI Taxonomy" id="1215918"/>
    <lineage>
        <taxon>Bacteria</taxon>
        <taxon>Pseudomonadati</taxon>
        <taxon>Pseudomonadota</taxon>
        <taxon>Gammaproteobacteria</taxon>
        <taxon>Alteromonadales</taxon>
        <taxon>Echinimonadaceae</taxon>
        <taxon>Echinimonas</taxon>
    </lineage>
</organism>
<dbReference type="Pfam" id="PF10725">
    <property type="entry name" value="DUF2517"/>
    <property type="match status" value="1"/>
</dbReference>
<name>A0AA42B868_9GAMM</name>
<dbReference type="InterPro" id="IPR019663">
    <property type="entry name" value="YbfA"/>
</dbReference>
<comment type="caution">
    <text evidence="1">The sequence shown here is derived from an EMBL/GenBank/DDBJ whole genome shotgun (WGS) entry which is preliminary data.</text>
</comment>
<dbReference type="AlphaFoldDB" id="A0AA42B868"/>
<dbReference type="RefSeq" id="WP_251261400.1">
    <property type="nucleotide sequence ID" value="NZ_JAMQGP010000003.1"/>
</dbReference>
<gene>
    <name evidence="1" type="ORF">NAF29_09970</name>
</gene>
<dbReference type="EMBL" id="JAMQGP010000003">
    <property type="protein sequence ID" value="MCM2679991.1"/>
    <property type="molecule type" value="Genomic_DNA"/>
</dbReference>
<keyword evidence="2" id="KW-1185">Reference proteome</keyword>
<evidence type="ECO:0000313" key="2">
    <source>
        <dbReference type="Proteomes" id="UP001165393"/>
    </source>
</evidence>
<evidence type="ECO:0000313" key="1">
    <source>
        <dbReference type="EMBL" id="MCM2679991.1"/>
    </source>
</evidence>
<proteinExistence type="predicted"/>
<accession>A0AA42B868</accession>
<sequence length="66" mass="7491">MFSVYHPMTIILRRIFVVFTAILSLPAFAIPAVRGPLGSYLHRFWVKSSDKPVWMQLQDAANGLKS</sequence>
<reference evidence="1 2" key="1">
    <citation type="journal article" date="2013" name="Antonie Van Leeuwenhoek">
        <title>Echinimonas agarilytica gen. nov., sp. nov., a new gammaproteobacterium isolated from the sea urchin Strongylocentrotus intermedius.</title>
        <authorList>
            <person name="Nedashkovskaya O.I."/>
            <person name="Stenkova A.M."/>
            <person name="Zhukova N.V."/>
            <person name="Van Trappen S."/>
            <person name="Lee J.S."/>
            <person name="Kim S.B."/>
        </authorList>
    </citation>
    <scope>NUCLEOTIDE SEQUENCE [LARGE SCALE GENOMIC DNA]</scope>
    <source>
        <strain evidence="1 2">KMM 6351</strain>
    </source>
</reference>